<accession>A0ABW8ND67</accession>
<dbReference type="EMBL" id="JBBKTX010000001">
    <property type="protein sequence ID" value="MFK4750877.1"/>
    <property type="molecule type" value="Genomic_DNA"/>
</dbReference>
<dbReference type="Proteomes" id="UP001620597">
    <property type="component" value="Unassembled WGS sequence"/>
</dbReference>
<evidence type="ECO:0000313" key="1">
    <source>
        <dbReference type="EMBL" id="MFK4750877.1"/>
    </source>
</evidence>
<evidence type="ECO:0000313" key="2">
    <source>
        <dbReference type="Proteomes" id="UP001620597"/>
    </source>
</evidence>
<proteinExistence type="predicted"/>
<dbReference type="RefSeq" id="WP_369857088.1">
    <property type="nucleotide sequence ID" value="NZ_JBBKTX010000001.1"/>
</dbReference>
<organism evidence="1 2">
    <name type="scientific">Oceanobacter antarcticus</name>
    <dbReference type="NCBI Taxonomy" id="3133425"/>
    <lineage>
        <taxon>Bacteria</taxon>
        <taxon>Pseudomonadati</taxon>
        <taxon>Pseudomonadota</taxon>
        <taxon>Gammaproteobacteria</taxon>
        <taxon>Oceanospirillales</taxon>
        <taxon>Oceanospirillaceae</taxon>
        <taxon>Oceanobacter</taxon>
    </lineage>
</organism>
<sequence length="171" mass="19012">MTETMLLLLLAYTALVALLVLALISSRWPVVAKLVLVVLASGLYWGSYLGWKDTQGWPASVELPDKFLLHFAVIEEPDDSSGAPGAIFLWLTDLYDDQLAAEPRAYRLPYNQELHARVESAMRRAKAGNLQLGLKAGGDDLPEVKRFRNQLGDRPLELEFVPVPDPSLPEK</sequence>
<name>A0ABW8ND67_9GAMM</name>
<reference evidence="1 2" key="1">
    <citation type="submission" date="2024-03" db="EMBL/GenBank/DDBJ databases">
        <title>High-quality draft genome sequence of Oceanobacter sp. wDCs-4.</title>
        <authorList>
            <person name="Dong C."/>
        </authorList>
    </citation>
    <scope>NUCLEOTIDE SEQUENCE [LARGE SCALE GENOMIC DNA]</scope>
    <source>
        <strain evidence="2">wDCs-4</strain>
    </source>
</reference>
<keyword evidence="2" id="KW-1185">Reference proteome</keyword>
<comment type="caution">
    <text evidence="1">The sequence shown here is derived from an EMBL/GenBank/DDBJ whole genome shotgun (WGS) entry which is preliminary data.</text>
</comment>
<gene>
    <name evidence="1" type="ORF">WG929_00505</name>
</gene>
<protein>
    <submittedName>
        <fullName evidence="1">Uncharacterized protein</fullName>
    </submittedName>
</protein>